<dbReference type="Proteomes" id="UP001595814">
    <property type="component" value="Unassembled WGS sequence"/>
</dbReference>
<protein>
    <submittedName>
        <fullName evidence="3">Hpt domain-containing protein</fullName>
    </submittedName>
</protein>
<evidence type="ECO:0000313" key="4">
    <source>
        <dbReference type="Proteomes" id="UP001595814"/>
    </source>
</evidence>
<organism evidence="3 4">
    <name type="scientific">Euzebyella saccharophila</name>
    <dbReference type="NCBI Taxonomy" id="679664"/>
    <lineage>
        <taxon>Bacteria</taxon>
        <taxon>Pseudomonadati</taxon>
        <taxon>Bacteroidota</taxon>
        <taxon>Flavobacteriia</taxon>
        <taxon>Flavobacteriales</taxon>
        <taxon>Flavobacteriaceae</taxon>
        <taxon>Euzebyella</taxon>
    </lineage>
</organism>
<dbReference type="Gene3D" id="1.20.120.160">
    <property type="entry name" value="HPT domain"/>
    <property type="match status" value="1"/>
</dbReference>
<evidence type="ECO:0000256" key="1">
    <source>
        <dbReference type="PROSITE-ProRule" id="PRU00110"/>
    </source>
</evidence>
<evidence type="ECO:0000259" key="2">
    <source>
        <dbReference type="PROSITE" id="PS50894"/>
    </source>
</evidence>
<sequence>MKPKNLLDHLCEMESQLGDFSYENFTMSEAEEVKQAFLAFKNTLFEKINPANPQKTDYNYLKSFNETEKALRDFDMQTYDAVITHYQSYTNVLKSLKIETPMKSEKYNSIPSDRVTISTLQSNATVDLYPLLEDCMGEMELLEELIKLYEKNALEFIGHAKIYLKNEDYDRLRLSAHKIKAGLAMLKTNDLYSIVLQIEQTCKTDKDYKHLQFLFNCFLNEFPLVQNALQLSYNELKKSNY</sequence>
<keyword evidence="1" id="KW-0597">Phosphoprotein</keyword>
<gene>
    <name evidence="3" type="ORF">ACFOUT_13015</name>
</gene>
<evidence type="ECO:0000313" key="3">
    <source>
        <dbReference type="EMBL" id="MFC4096802.1"/>
    </source>
</evidence>
<name>A0ABV8JUZ2_9FLAO</name>
<dbReference type="PROSITE" id="PS50894">
    <property type="entry name" value="HPT"/>
    <property type="match status" value="1"/>
</dbReference>
<keyword evidence="4" id="KW-1185">Reference proteome</keyword>
<comment type="caution">
    <text evidence="3">The sequence shown here is derived from an EMBL/GenBank/DDBJ whole genome shotgun (WGS) entry which is preliminary data.</text>
</comment>
<feature type="modified residue" description="Phosphohistidine" evidence="1">
    <location>
        <position position="177"/>
    </location>
</feature>
<dbReference type="RefSeq" id="WP_192461544.1">
    <property type="nucleotide sequence ID" value="NZ_JACYFJ010000002.1"/>
</dbReference>
<feature type="domain" description="HPt" evidence="2">
    <location>
        <begin position="138"/>
        <end position="232"/>
    </location>
</feature>
<proteinExistence type="predicted"/>
<reference evidence="4" key="1">
    <citation type="journal article" date="2019" name="Int. J. Syst. Evol. Microbiol.">
        <title>The Global Catalogue of Microorganisms (GCM) 10K type strain sequencing project: providing services to taxonomists for standard genome sequencing and annotation.</title>
        <authorList>
            <consortium name="The Broad Institute Genomics Platform"/>
            <consortium name="The Broad Institute Genome Sequencing Center for Infectious Disease"/>
            <person name="Wu L."/>
            <person name="Ma J."/>
        </authorList>
    </citation>
    <scope>NUCLEOTIDE SEQUENCE [LARGE SCALE GENOMIC DNA]</scope>
    <source>
        <strain evidence="4">CECT 7477</strain>
    </source>
</reference>
<dbReference type="EMBL" id="JBHSAW010000010">
    <property type="protein sequence ID" value="MFC4096802.1"/>
    <property type="molecule type" value="Genomic_DNA"/>
</dbReference>
<dbReference type="SUPFAM" id="SSF47226">
    <property type="entry name" value="Histidine-containing phosphotransfer domain, HPT domain"/>
    <property type="match status" value="1"/>
</dbReference>
<dbReference type="InterPro" id="IPR036641">
    <property type="entry name" value="HPT_dom_sf"/>
</dbReference>
<accession>A0ABV8JUZ2</accession>
<dbReference type="InterPro" id="IPR008207">
    <property type="entry name" value="Sig_transdc_His_kin_Hpt_dom"/>
</dbReference>